<organism evidence="9 10">
    <name type="scientific">Vandammella animalimorsus</name>
    <dbReference type="NCBI Taxonomy" id="2029117"/>
    <lineage>
        <taxon>Bacteria</taxon>
        <taxon>Pseudomonadati</taxon>
        <taxon>Pseudomonadota</taxon>
        <taxon>Betaproteobacteria</taxon>
        <taxon>Burkholderiales</taxon>
        <taxon>Comamonadaceae</taxon>
        <taxon>Vandammella</taxon>
    </lineage>
</organism>
<evidence type="ECO:0000256" key="6">
    <source>
        <dbReference type="HAMAP-Rule" id="MF_00564"/>
    </source>
</evidence>
<accession>A0A2A2AEX8</accession>
<evidence type="ECO:0000256" key="4">
    <source>
        <dbReference type="ARBA" id="ARBA00022694"/>
    </source>
</evidence>
<dbReference type="InterPro" id="IPR002381">
    <property type="entry name" value="RNase_PH_bac-type"/>
</dbReference>
<dbReference type="GO" id="GO:0016075">
    <property type="term" value="P:rRNA catabolic process"/>
    <property type="evidence" value="ECO:0007669"/>
    <property type="project" value="UniProtKB-UniRule"/>
</dbReference>
<reference evidence="9 10" key="1">
    <citation type="submission" date="2017-08" db="EMBL/GenBank/DDBJ databases">
        <title>WGS of Clinical strains of the CDC Group NO-1 linked to zoonotic infections in humans.</title>
        <authorList>
            <person name="Bernier A.-M."/>
            <person name="Bernard K."/>
        </authorList>
    </citation>
    <scope>NUCLEOTIDE SEQUENCE [LARGE SCALE GENOMIC DNA]</scope>
    <source>
        <strain evidence="9 10">NML03-0146</strain>
    </source>
</reference>
<dbReference type="InterPro" id="IPR036345">
    <property type="entry name" value="ExoRNase_PH_dom2_sf"/>
</dbReference>
<keyword evidence="3 6" id="KW-0820">tRNA-binding</keyword>
<evidence type="ECO:0000259" key="7">
    <source>
        <dbReference type="Pfam" id="PF01138"/>
    </source>
</evidence>
<dbReference type="EMBL" id="NSJF01000001">
    <property type="protein sequence ID" value="PAT36312.1"/>
    <property type="molecule type" value="Genomic_DNA"/>
</dbReference>
<evidence type="ECO:0000256" key="1">
    <source>
        <dbReference type="ARBA" id="ARBA00006678"/>
    </source>
</evidence>
<dbReference type="SUPFAM" id="SSF54211">
    <property type="entry name" value="Ribosomal protein S5 domain 2-like"/>
    <property type="match status" value="1"/>
</dbReference>
<name>A0A2A2AEX8_9BURK</name>
<comment type="subunit">
    <text evidence="6">Homohexameric ring arranged as a trimer of dimers.</text>
</comment>
<feature type="binding site" evidence="6">
    <location>
        <position position="93"/>
    </location>
    <ligand>
        <name>phosphate</name>
        <dbReference type="ChEBI" id="CHEBI:43474"/>
        <note>substrate</note>
    </ligand>
</feature>
<dbReference type="SUPFAM" id="SSF55666">
    <property type="entry name" value="Ribonuclease PH domain 2-like"/>
    <property type="match status" value="1"/>
</dbReference>
<evidence type="ECO:0000256" key="5">
    <source>
        <dbReference type="ARBA" id="ARBA00022884"/>
    </source>
</evidence>
<dbReference type="InterPro" id="IPR020568">
    <property type="entry name" value="Ribosomal_Su5_D2-typ_SF"/>
</dbReference>
<comment type="catalytic activity">
    <reaction evidence="6">
        <text>tRNA(n+1) + phosphate = tRNA(n) + a ribonucleoside 5'-diphosphate</text>
        <dbReference type="Rhea" id="RHEA:10628"/>
        <dbReference type="Rhea" id="RHEA-COMP:17343"/>
        <dbReference type="Rhea" id="RHEA-COMP:17344"/>
        <dbReference type="ChEBI" id="CHEBI:43474"/>
        <dbReference type="ChEBI" id="CHEBI:57930"/>
        <dbReference type="ChEBI" id="CHEBI:173114"/>
        <dbReference type="EC" id="2.7.7.56"/>
    </reaction>
</comment>
<dbReference type="InterPro" id="IPR018336">
    <property type="entry name" value="RNase_PH_CS"/>
</dbReference>
<feature type="binding site" evidence="6">
    <location>
        <begin position="131"/>
        <end position="133"/>
    </location>
    <ligand>
        <name>phosphate</name>
        <dbReference type="ChEBI" id="CHEBI:43474"/>
        <note>substrate</note>
    </ligand>
</feature>
<dbReference type="Pfam" id="PF01138">
    <property type="entry name" value="RNase_PH"/>
    <property type="match status" value="1"/>
</dbReference>
<dbReference type="InterPro" id="IPR050080">
    <property type="entry name" value="RNase_PH"/>
</dbReference>
<keyword evidence="6" id="KW-0808">Transferase</keyword>
<dbReference type="Proteomes" id="UP000217999">
    <property type="component" value="Unassembled WGS sequence"/>
</dbReference>
<dbReference type="Pfam" id="PF03725">
    <property type="entry name" value="RNase_PH_C"/>
    <property type="match status" value="1"/>
</dbReference>
<dbReference type="PANTHER" id="PTHR11953:SF0">
    <property type="entry name" value="EXOSOME COMPLEX COMPONENT RRP41"/>
    <property type="match status" value="1"/>
</dbReference>
<feature type="domain" description="Exoribonuclease phosphorolytic" evidence="8">
    <location>
        <begin position="167"/>
        <end position="230"/>
    </location>
</feature>
<sequence>MTSSTLFLRADGRACNALRPVHIQRHYTMHAEGSVLISFGNTQVLCTASVEERVPPHKKGSGEGWVTAEYGMLPRATHTRGAREAAKGKQTGRTQEIQRLIGRALRSVFDLQLLGERTLQLDCDVLQADGGTRTAAITGAYVAACDAVQWLLEQGLIQQSPIRQALAAVSVGIVQEQALLDLAYAEDSACDTDMNIVMTESGHFVELQGTAEGQTFSQAQLQQMLELGAQGIRSLIALQKQALQAPRNA</sequence>
<dbReference type="PANTHER" id="PTHR11953">
    <property type="entry name" value="EXOSOME COMPLEX COMPONENT"/>
    <property type="match status" value="1"/>
</dbReference>
<dbReference type="Gene3D" id="3.30.230.70">
    <property type="entry name" value="GHMP Kinase, N-terminal domain"/>
    <property type="match status" value="1"/>
</dbReference>
<dbReference type="HAMAP" id="MF_00564">
    <property type="entry name" value="RNase_PH"/>
    <property type="match status" value="1"/>
</dbReference>
<comment type="similarity">
    <text evidence="1 6">Belongs to the RNase PH family.</text>
</comment>
<dbReference type="EC" id="2.7.7.56" evidence="6"/>
<keyword evidence="6" id="KW-0548">Nucleotidyltransferase</keyword>
<gene>
    <name evidence="6" type="primary">rph</name>
    <name evidence="9" type="ORF">CK620_01870</name>
</gene>
<dbReference type="AlphaFoldDB" id="A0A2A2AEX8"/>
<keyword evidence="2 6" id="KW-0698">rRNA processing</keyword>
<proteinExistence type="inferred from homology"/>
<dbReference type="RefSeq" id="WP_095549103.1">
    <property type="nucleotide sequence ID" value="NZ_NSJF01000001.1"/>
</dbReference>
<dbReference type="CDD" id="cd11362">
    <property type="entry name" value="RNase_PH_bact"/>
    <property type="match status" value="1"/>
</dbReference>
<keyword evidence="5" id="KW-0694">RNA-binding</keyword>
<dbReference type="GO" id="GO:0000049">
    <property type="term" value="F:tRNA binding"/>
    <property type="evidence" value="ECO:0007669"/>
    <property type="project" value="UniProtKB-UniRule"/>
</dbReference>
<evidence type="ECO:0000256" key="3">
    <source>
        <dbReference type="ARBA" id="ARBA00022555"/>
    </source>
</evidence>
<evidence type="ECO:0000313" key="9">
    <source>
        <dbReference type="EMBL" id="PAT36312.1"/>
    </source>
</evidence>
<evidence type="ECO:0000256" key="2">
    <source>
        <dbReference type="ARBA" id="ARBA00022552"/>
    </source>
</evidence>
<protein>
    <recommendedName>
        <fullName evidence="6">Ribonuclease PH</fullName>
        <shortName evidence="6">RNase PH</shortName>
        <ecNumber evidence="6">2.7.7.56</ecNumber>
    </recommendedName>
    <alternativeName>
        <fullName evidence="6">tRNA nucleotidyltransferase</fullName>
    </alternativeName>
</protein>
<dbReference type="GO" id="GO:0000175">
    <property type="term" value="F:3'-5'-RNA exonuclease activity"/>
    <property type="evidence" value="ECO:0007669"/>
    <property type="project" value="UniProtKB-UniRule"/>
</dbReference>
<dbReference type="GO" id="GO:0008033">
    <property type="term" value="P:tRNA processing"/>
    <property type="evidence" value="ECO:0007669"/>
    <property type="project" value="UniProtKB-UniRule"/>
</dbReference>
<dbReference type="FunFam" id="3.30.230.70:FF:000003">
    <property type="entry name" value="Ribonuclease PH"/>
    <property type="match status" value="1"/>
</dbReference>
<dbReference type="InterPro" id="IPR015847">
    <property type="entry name" value="ExoRNase_PH_dom2"/>
</dbReference>
<dbReference type="InterPro" id="IPR001247">
    <property type="entry name" value="ExoRNase_PH_dom1"/>
</dbReference>
<dbReference type="GO" id="GO:0031125">
    <property type="term" value="P:rRNA 3'-end processing"/>
    <property type="evidence" value="ECO:0007669"/>
    <property type="project" value="UniProtKB-ARBA"/>
</dbReference>
<dbReference type="InterPro" id="IPR027408">
    <property type="entry name" value="PNPase/RNase_PH_dom_sf"/>
</dbReference>
<comment type="function">
    <text evidence="6">Phosphorolytic 3'-5' exoribonuclease that plays an important role in tRNA 3'-end maturation. Removes nucleotide residues following the 3'-CCA terminus of tRNAs; can also add nucleotides to the ends of RNA molecules by using nucleoside diphosphates as substrates, but this may not be physiologically important. Probably plays a role in initiation of 16S rRNA degradation (leading to ribosome degradation) during starvation.</text>
</comment>
<feature type="domain" description="Exoribonuclease phosphorolytic" evidence="7">
    <location>
        <begin position="18"/>
        <end position="147"/>
    </location>
</feature>
<evidence type="ECO:0000259" key="8">
    <source>
        <dbReference type="Pfam" id="PF03725"/>
    </source>
</evidence>
<dbReference type="PROSITE" id="PS01277">
    <property type="entry name" value="RIBONUCLEASE_PH"/>
    <property type="match status" value="1"/>
</dbReference>
<dbReference type="GO" id="GO:0009022">
    <property type="term" value="F:tRNA nucleotidyltransferase activity"/>
    <property type="evidence" value="ECO:0007669"/>
    <property type="project" value="UniProtKB-UniRule"/>
</dbReference>
<dbReference type="NCBIfam" id="TIGR01966">
    <property type="entry name" value="RNasePH"/>
    <property type="match status" value="1"/>
</dbReference>
<keyword evidence="4 6" id="KW-0819">tRNA processing</keyword>
<comment type="caution">
    <text evidence="9">The sequence shown here is derived from an EMBL/GenBank/DDBJ whole genome shotgun (WGS) entry which is preliminary data.</text>
</comment>
<evidence type="ECO:0000313" key="10">
    <source>
        <dbReference type="Proteomes" id="UP000217999"/>
    </source>
</evidence>